<comment type="caution">
    <text evidence="1">The sequence shown here is derived from an EMBL/GenBank/DDBJ whole genome shotgun (WGS) entry which is preliminary data.</text>
</comment>
<dbReference type="PaxDb" id="67767-A0A0J7JU54"/>
<organism evidence="1 2">
    <name type="scientific">Lasius niger</name>
    <name type="common">Black garden ant</name>
    <dbReference type="NCBI Taxonomy" id="67767"/>
    <lineage>
        <taxon>Eukaryota</taxon>
        <taxon>Metazoa</taxon>
        <taxon>Ecdysozoa</taxon>
        <taxon>Arthropoda</taxon>
        <taxon>Hexapoda</taxon>
        <taxon>Insecta</taxon>
        <taxon>Pterygota</taxon>
        <taxon>Neoptera</taxon>
        <taxon>Endopterygota</taxon>
        <taxon>Hymenoptera</taxon>
        <taxon>Apocrita</taxon>
        <taxon>Aculeata</taxon>
        <taxon>Formicoidea</taxon>
        <taxon>Formicidae</taxon>
        <taxon>Formicinae</taxon>
        <taxon>Lasius</taxon>
        <taxon>Lasius</taxon>
    </lineage>
</organism>
<name>A0A0J7JU54_LASNI</name>
<dbReference type="EMBL" id="LBMM01031464">
    <property type="protein sequence ID" value="KMQ81808.1"/>
    <property type="molecule type" value="Genomic_DNA"/>
</dbReference>
<sequence length="181" mass="19980">MTDSAATAREYVRQISSTIPEFDGKKLNLNRFLTALRLIDLTKGDQEMLAVEVIKTKILGPLSHKVENEKTIIGIINLLKASVKGESPDVIKAKMLSTQQRGKTAAQYTTEIENLRGLLEAAYIDDGLDSNNADKFATKEAISAMTKNCGHDKLKTILEAGNFNTMNSVIEKYIHCSTEMT</sequence>
<accession>A0A0J7JU54</accession>
<gene>
    <name evidence="1" type="ORF">RF55_25157</name>
</gene>
<feature type="non-terminal residue" evidence="1">
    <location>
        <position position="181"/>
    </location>
</feature>
<protein>
    <recommendedName>
        <fullName evidence="3">Retrotransposon gag domain-containing protein</fullName>
    </recommendedName>
</protein>
<proteinExistence type="predicted"/>
<evidence type="ECO:0008006" key="3">
    <source>
        <dbReference type="Google" id="ProtNLM"/>
    </source>
</evidence>
<reference evidence="1 2" key="1">
    <citation type="submission" date="2015-04" db="EMBL/GenBank/DDBJ databases">
        <title>Lasius niger genome sequencing.</title>
        <authorList>
            <person name="Konorov E.A."/>
            <person name="Nikitin M.A."/>
            <person name="Kirill M.V."/>
            <person name="Chang P."/>
        </authorList>
    </citation>
    <scope>NUCLEOTIDE SEQUENCE [LARGE SCALE GENOMIC DNA]</scope>
    <source>
        <tissue evidence="1">Whole</tissue>
    </source>
</reference>
<dbReference type="OrthoDB" id="7870042at2759"/>
<evidence type="ECO:0000313" key="1">
    <source>
        <dbReference type="EMBL" id="KMQ81808.1"/>
    </source>
</evidence>
<evidence type="ECO:0000313" key="2">
    <source>
        <dbReference type="Proteomes" id="UP000036403"/>
    </source>
</evidence>
<keyword evidence="2" id="KW-1185">Reference proteome</keyword>
<dbReference type="AlphaFoldDB" id="A0A0J7JU54"/>
<dbReference type="Proteomes" id="UP000036403">
    <property type="component" value="Unassembled WGS sequence"/>
</dbReference>